<dbReference type="PANTHER" id="PTHR12741:SF106">
    <property type="entry name" value="CALLOSE SYNTHASE 5"/>
    <property type="match status" value="1"/>
</dbReference>
<keyword evidence="5" id="KW-1185">Reference proteome</keyword>
<dbReference type="Pfam" id="PF02364">
    <property type="entry name" value="Glucan_synthase"/>
    <property type="match status" value="2"/>
</dbReference>
<keyword evidence="2" id="KW-1133">Transmembrane helix</keyword>
<evidence type="ECO:0000256" key="2">
    <source>
        <dbReference type="SAM" id="Phobius"/>
    </source>
</evidence>
<feature type="compositionally biased region" description="Basic and acidic residues" evidence="1">
    <location>
        <begin position="1"/>
        <end position="10"/>
    </location>
</feature>
<protein>
    <recommendedName>
        <fullName evidence="3">Glycosyl transferase 48 domain-containing protein</fullName>
    </recommendedName>
</protein>
<dbReference type="GO" id="GO:0006075">
    <property type="term" value="P:(1-&gt;3)-beta-D-glucan biosynthetic process"/>
    <property type="evidence" value="ECO:0007669"/>
    <property type="project" value="InterPro"/>
</dbReference>
<feature type="region of interest" description="Disordered" evidence="1">
    <location>
        <begin position="1"/>
        <end position="45"/>
    </location>
</feature>
<feature type="transmembrane region" description="Helical" evidence="2">
    <location>
        <begin position="246"/>
        <end position="269"/>
    </location>
</feature>
<dbReference type="Proteomes" id="UP000775213">
    <property type="component" value="Unassembled WGS sequence"/>
</dbReference>
<evidence type="ECO:0000256" key="1">
    <source>
        <dbReference type="SAM" id="MobiDB-lite"/>
    </source>
</evidence>
<dbReference type="EMBL" id="JAGFBR010000017">
    <property type="protein sequence ID" value="KAH0452344.1"/>
    <property type="molecule type" value="Genomic_DNA"/>
</dbReference>
<dbReference type="GO" id="GO:0005886">
    <property type="term" value="C:plasma membrane"/>
    <property type="evidence" value="ECO:0007669"/>
    <property type="project" value="TreeGrafter"/>
</dbReference>
<keyword evidence="2" id="KW-0812">Transmembrane</keyword>
<feature type="transmembrane region" description="Helical" evidence="2">
    <location>
        <begin position="297"/>
        <end position="317"/>
    </location>
</feature>
<feature type="domain" description="Glycosyl transferase 48" evidence="3">
    <location>
        <begin position="341"/>
        <end position="434"/>
    </location>
</feature>
<comment type="caution">
    <text evidence="4">The sequence shown here is derived from an EMBL/GenBank/DDBJ whole genome shotgun (WGS) entry which is preliminary data.</text>
</comment>
<dbReference type="PANTHER" id="PTHR12741">
    <property type="entry name" value="LYST-INTERACTING PROTEIN LIP5 DOPAMINE RESPONSIVE PROTEIN DRG-1"/>
    <property type="match status" value="1"/>
</dbReference>
<dbReference type="GO" id="GO:0003843">
    <property type="term" value="F:1,3-beta-D-glucan synthase activity"/>
    <property type="evidence" value="ECO:0007669"/>
    <property type="project" value="InterPro"/>
</dbReference>
<feature type="domain" description="Glycosyl transferase 48" evidence="3">
    <location>
        <begin position="44"/>
        <end position="337"/>
    </location>
</feature>
<evidence type="ECO:0000313" key="4">
    <source>
        <dbReference type="EMBL" id="KAH0452344.1"/>
    </source>
</evidence>
<feature type="transmembrane region" description="Helical" evidence="2">
    <location>
        <begin position="394"/>
        <end position="415"/>
    </location>
</feature>
<keyword evidence="2" id="KW-0472">Membrane</keyword>
<reference evidence="4 5" key="1">
    <citation type="journal article" date="2021" name="Hortic Res">
        <title>Chromosome-scale assembly of the Dendrobium chrysotoxum genome enhances the understanding of orchid evolution.</title>
        <authorList>
            <person name="Zhang Y."/>
            <person name="Zhang G.Q."/>
            <person name="Zhang D."/>
            <person name="Liu X.D."/>
            <person name="Xu X.Y."/>
            <person name="Sun W.H."/>
            <person name="Yu X."/>
            <person name="Zhu X."/>
            <person name="Wang Z.W."/>
            <person name="Zhao X."/>
            <person name="Zhong W.Y."/>
            <person name="Chen H."/>
            <person name="Yin W.L."/>
            <person name="Huang T."/>
            <person name="Niu S.C."/>
            <person name="Liu Z.J."/>
        </authorList>
    </citation>
    <scope>NUCLEOTIDE SEQUENCE [LARGE SCALE GENOMIC DNA]</scope>
    <source>
        <strain evidence="4">Lindl</strain>
    </source>
</reference>
<dbReference type="AlphaFoldDB" id="A0AAV7G9G0"/>
<dbReference type="GO" id="GO:0000148">
    <property type="term" value="C:1,3-beta-D-glucan synthase complex"/>
    <property type="evidence" value="ECO:0007669"/>
    <property type="project" value="InterPro"/>
</dbReference>
<sequence length="566" mass="64526">MRIIKEKKSESSISDTQASSEDKTIDKGKDVNEEGKEINMQSQVDSADQEINCIKLSGAAKIGEDEPENQNHTVVFTRGEALQTINMNQDNYLEEALKMRNLLEEFNEDHGLSPPTILGICGHIFTVKTSFVTIGQRILATPLKVCFQYRHANVFDKIFHIIRGDISKASRGSNLSEDIFAGFNLTLSQGNITHHEYIQVGKGRDVELNQIALFEAKVACSNGEQILSRDIYHLGHRFDFFHMLSYYFMIVGFYVNSMMVVIIVHLFLYDKSYMSLSGLESVIMKQALMRRKNPLKAAMASQFAVQVGLLMALPMVIGLKRGFRTALGDIINVQLQFYLVAKYRGTGLGFVGRHVKFAENYKMYSSSHFTKGLELMLSLIVYQIYRSVTINSTTFILLTASMWFLVVTWIFAPFLSNHSSFDWKKIDGWSKWIKSKGIGKDVKLLKDGIFSKMKHEQIMKDIELDHMLSGSRQEADFQEFHEHKKVSCNKRDKEDLKHQLLFGGKRTMPAKRNNLVRNISKITRNPDLSSPLHALGKALYRDFGDCEERERVGRKKGLKSNGRIPQ</sequence>
<name>A0AAV7G9G0_DENCH</name>
<evidence type="ECO:0000259" key="3">
    <source>
        <dbReference type="Pfam" id="PF02364"/>
    </source>
</evidence>
<feature type="compositionally biased region" description="Basic and acidic residues" evidence="1">
    <location>
        <begin position="20"/>
        <end position="37"/>
    </location>
</feature>
<gene>
    <name evidence="4" type="ORF">IEQ34_019643</name>
</gene>
<proteinExistence type="predicted"/>
<evidence type="ECO:0000313" key="5">
    <source>
        <dbReference type="Proteomes" id="UP000775213"/>
    </source>
</evidence>
<dbReference type="InterPro" id="IPR003440">
    <property type="entry name" value="Glyco_trans_48_dom"/>
</dbReference>
<organism evidence="4 5">
    <name type="scientific">Dendrobium chrysotoxum</name>
    <name type="common">Orchid</name>
    <dbReference type="NCBI Taxonomy" id="161865"/>
    <lineage>
        <taxon>Eukaryota</taxon>
        <taxon>Viridiplantae</taxon>
        <taxon>Streptophyta</taxon>
        <taxon>Embryophyta</taxon>
        <taxon>Tracheophyta</taxon>
        <taxon>Spermatophyta</taxon>
        <taxon>Magnoliopsida</taxon>
        <taxon>Liliopsida</taxon>
        <taxon>Asparagales</taxon>
        <taxon>Orchidaceae</taxon>
        <taxon>Epidendroideae</taxon>
        <taxon>Malaxideae</taxon>
        <taxon>Dendrobiinae</taxon>
        <taxon>Dendrobium</taxon>
    </lineage>
</organism>
<accession>A0AAV7G9G0</accession>